<proteinExistence type="predicted"/>
<dbReference type="OrthoDB" id="59699at2759"/>
<comment type="caution">
    <text evidence="1">The sequence shown here is derived from an EMBL/GenBank/DDBJ whole genome shotgun (WGS) entry which is preliminary data.</text>
</comment>
<sequence>MVLKEQNFIYGDAVNQAPEYVKKHLQNIHLDLEQYKYPPKGHVYIREMEKAVTDCMPLVDCTASVLDGNVL</sequence>
<dbReference type="EMBL" id="MU150258">
    <property type="protein sequence ID" value="KAF9463939.1"/>
    <property type="molecule type" value="Genomic_DNA"/>
</dbReference>
<accession>A0A9P5Y761</accession>
<protein>
    <submittedName>
        <fullName evidence="1">Uncharacterized protein</fullName>
    </submittedName>
</protein>
<evidence type="ECO:0000313" key="1">
    <source>
        <dbReference type="EMBL" id="KAF9463939.1"/>
    </source>
</evidence>
<dbReference type="AlphaFoldDB" id="A0A9P5Y761"/>
<evidence type="ECO:0000313" key="2">
    <source>
        <dbReference type="Proteomes" id="UP000807353"/>
    </source>
</evidence>
<keyword evidence="2" id="KW-1185">Reference proteome</keyword>
<gene>
    <name evidence="1" type="ORF">BDZ94DRAFT_1257798</name>
</gene>
<dbReference type="Proteomes" id="UP000807353">
    <property type="component" value="Unassembled WGS sequence"/>
</dbReference>
<name>A0A9P5Y761_9AGAR</name>
<reference evidence="1" key="1">
    <citation type="submission" date="2020-11" db="EMBL/GenBank/DDBJ databases">
        <authorList>
            <consortium name="DOE Joint Genome Institute"/>
            <person name="Ahrendt S."/>
            <person name="Riley R."/>
            <person name="Andreopoulos W."/>
            <person name="Labutti K."/>
            <person name="Pangilinan J."/>
            <person name="Ruiz-Duenas F.J."/>
            <person name="Barrasa J.M."/>
            <person name="Sanchez-Garcia M."/>
            <person name="Camarero S."/>
            <person name="Miyauchi S."/>
            <person name="Serrano A."/>
            <person name="Linde D."/>
            <person name="Babiker R."/>
            <person name="Drula E."/>
            <person name="Ayuso-Fernandez I."/>
            <person name="Pacheco R."/>
            <person name="Padilla G."/>
            <person name="Ferreira P."/>
            <person name="Barriuso J."/>
            <person name="Kellner H."/>
            <person name="Castanera R."/>
            <person name="Alfaro M."/>
            <person name="Ramirez L."/>
            <person name="Pisabarro A.G."/>
            <person name="Kuo A."/>
            <person name="Tritt A."/>
            <person name="Lipzen A."/>
            <person name="He G."/>
            <person name="Yan M."/>
            <person name="Ng V."/>
            <person name="Cullen D."/>
            <person name="Martin F."/>
            <person name="Rosso M.-N."/>
            <person name="Henrissat B."/>
            <person name="Hibbett D."/>
            <person name="Martinez A.T."/>
            <person name="Grigoriev I.V."/>
        </authorList>
    </citation>
    <scope>NUCLEOTIDE SEQUENCE</scope>
    <source>
        <strain evidence="1">CBS 247.69</strain>
    </source>
</reference>
<organism evidence="1 2">
    <name type="scientific">Collybia nuda</name>
    <dbReference type="NCBI Taxonomy" id="64659"/>
    <lineage>
        <taxon>Eukaryota</taxon>
        <taxon>Fungi</taxon>
        <taxon>Dikarya</taxon>
        <taxon>Basidiomycota</taxon>
        <taxon>Agaricomycotina</taxon>
        <taxon>Agaricomycetes</taxon>
        <taxon>Agaricomycetidae</taxon>
        <taxon>Agaricales</taxon>
        <taxon>Tricholomatineae</taxon>
        <taxon>Clitocybaceae</taxon>
        <taxon>Collybia</taxon>
    </lineage>
</organism>